<sequence length="365" mass="41894">MQELTRQIIKQGYFAKNNKGSDKLSTVAEVMNQIKNDKIGSIYLILGKERYCSEEIKNALLGKLSPQEKEFNSSIYDMEETPLASALNDAMSVPFFGDRRIVIVNNPYFLTGEKKKNKVEHDIDGLLKYLEYPLETTTLVFIAPYEKLDERKKVVKTLKKVADVVENQPLKEIQVRQIINQRLKKNGLSIEPKAFDTLMERTNAEISLAMNELDKLILLCKDEQVISEAEADRMISRSLEQNVFDLVALVLSRNTQKSIEMYHDLLLSKEEPIAINAILIGQFRLLLQVSILKRHGFSQGSITTALKIHPYRVKLALRTVQKFQQEDLKNAYLGLVKVEKRLKSTDQDPELLFQLFMLQFCQHAA</sequence>
<dbReference type="EC" id="2.7.7.7" evidence="1"/>
<evidence type="ECO:0000256" key="2">
    <source>
        <dbReference type="ARBA" id="ARBA00017703"/>
    </source>
</evidence>
<dbReference type="InterPro" id="IPR048466">
    <property type="entry name" value="DNA_pol3_delta-like_C"/>
</dbReference>
<evidence type="ECO:0000259" key="10">
    <source>
        <dbReference type="Pfam" id="PF21694"/>
    </source>
</evidence>
<dbReference type="Gene3D" id="1.20.272.10">
    <property type="match status" value="1"/>
</dbReference>
<keyword evidence="3 11" id="KW-0808">Transferase</keyword>
<dbReference type="InterPro" id="IPR027417">
    <property type="entry name" value="P-loop_NTPase"/>
</dbReference>
<proteinExistence type="inferred from homology"/>
<evidence type="ECO:0000313" key="11">
    <source>
        <dbReference type="EMBL" id="MSA67600.1"/>
    </source>
</evidence>
<evidence type="ECO:0000259" key="9">
    <source>
        <dbReference type="Pfam" id="PF06144"/>
    </source>
</evidence>
<dbReference type="PANTHER" id="PTHR34388:SF1">
    <property type="entry name" value="DNA POLYMERASE III SUBUNIT DELTA"/>
    <property type="match status" value="1"/>
</dbReference>
<evidence type="ECO:0000256" key="4">
    <source>
        <dbReference type="ARBA" id="ARBA00022695"/>
    </source>
</evidence>
<dbReference type="AlphaFoldDB" id="A0A6A8HAJ3"/>
<evidence type="ECO:0000256" key="5">
    <source>
        <dbReference type="ARBA" id="ARBA00022705"/>
    </source>
</evidence>
<name>A0A6A8HAJ3_9LACO</name>
<organism evidence="11">
    <name type="scientific">Ligilactobacillus ruminis</name>
    <dbReference type="NCBI Taxonomy" id="1623"/>
    <lineage>
        <taxon>Bacteria</taxon>
        <taxon>Bacillati</taxon>
        <taxon>Bacillota</taxon>
        <taxon>Bacilli</taxon>
        <taxon>Lactobacillales</taxon>
        <taxon>Lactobacillaceae</taxon>
        <taxon>Ligilactobacillus</taxon>
    </lineage>
</organism>
<dbReference type="Pfam" id="PF06144">
    <property type="entry name" value="DNA_pol3_delta"/>
    <property type="match status" value="1"/>
</dbReference>
<keyword evidence="5" id="KW-0235">DNA replication</keyword>
<protein>
    <recommendedName>
        <fullName evidence="2">DNA polymerase III subunit delta</fullName>
        <ecNumber evidence="1">2.7.7.7</ecNumber>
    </recommendedName>
</protein>
<feature type="domain" description="DNA polymerase III delta N-terminal" evidence="9">
    <location>
        <begin position="43"/>
        <end position="166"/>
    </location>
</feature>
<dbReference type="GO" id="GO:0006261">
    <property type="term" value="P:DNA-templated DNA replication"/>
    <property type="evidence" value="ECO:0007669"/>
    <property type="project" value="TreeGrafter"/>
</dbReference>
<dbReference type="SUPFAM" id="SSF48019">
    <property type="entry name" value="post-AAA+ oligomerization domain-like"/>
    <property type="match status" value="1"/>
</dbReference>
<comment type="caution">
    <text evidence="11">The sequence shown here is derived from an EMBL/GenBank/DDBJ whole genome shotgun (WGS) entry which is preliminary data.</text>
</comment>
<dbReference type="InterPro" id="IPR008921">
    <property type="entry name" value="DNA_pol3_clamp-load_cplx_C"/>
</dbReference>
<dbReference type="GO" id="GO:0009360">
    <property type="term" value="C:DNA polymerase III complex"/>
    <property type="evidence" value="ECO:0007669"/>
    <property type="project" value="InterPro"/>
</dbReference>
<feature type="domain" description="DNA polymerase III delta subunit-like C-terminal" evidence="10">
    <location>
        <begin position="240"/>
        <end position="360"/>
    </location>
</feature>
<dbReference type="InterPro" id="IPR005790">
    <property type="entry name" value="DNA_polIII_delta"/>
</dbReference>
<dbReference type="PANTHER" id="PTHR34388">
    <property type="entry name" value="DNA POLYMERASE III SUBUNIT DELTA"/>
    <property type="match status" value="1"/>
</dbReference>
<reference evidence="11" key="1">
    <citation type="journal article" date="2019" name="Nat. Med.">
        <title>A library of human gut bacterial isolates paired with longitudinal multiomics data enables mechanistic microbiome research.</title>
        <authorList>
            <person name="Poyet M."/>
            <person name="Groussin M."/>
            <person name="Gibbons S.M."/>
            <person name="Avila-Pacheco J."/>
            <person name="Jiang X."/>
            <person name="Kearney S.M."/>
            <person name="Perrotta A.R."/>
            <person name="Berdy B."/>
            <person name="Zhao S."/>
            <person name="Lieberman T.D."/>
            <person name="Swanson P.K."/>
            <person name="Smith M."/>
            <person name="Roesemann S."/>
            <person name="Alexander J.E."/>
            <person name="Rich S.A."/>
            <person name="Livny J."/>
            <person name="Vlamakis H."/>
            <person name="Clish C."/>
            <person name="Bullock K."/>
            <person name="Deik A."/>
            <person name="Scott J."/>
            <person name="Pierce K.A."/>
            <person name="Xavier R.J."/>
            <person name="Alm E.J."/>
        </authorList>
    </citation>
    <scope>NUCLEOTIDE SEQUENCE</scope>
    <source>
        <strain evidence="11">BIOML-A18</strain>
    </source>
</reference>
<evidence type="ECO:0000256" key="1">
    <source>
        <dbReference type="ARBA" id="ARBA00012417"/>
    </source>
</evidence>
<dbReference type="EMBL" id="WKOD01000001">
    <property type="protein sequence ID" value="MSA67600.1"/>
    <property type="molecule type" value="Genomic_DNA"/>
</dbReference>
<keyword evidence="4 11" id="KW-0548">Nucleotidyltransferase</keyword>
<dbReference type="InterPro" id="IPR010372">
    <property type="entry name" value="DNA_pol3_delta_N"/>
</dbReference>
<dbReference type="GO" id="GO:0003677">
    <property type="term" value="F:DNA binding"/>
    <property type="evidence" value="ECO:0007669"/>
    <property type="project" value="InterPro"/>
</dbReference>
<dbReference type="Pfam" id="PF21694">
    <property type="entry name" value="DNA_pol3_delta_C"/>
    <property type="match status" value="1"/>
</dbReference>
<evidence type="ECO:0000256" key="8">
    <source>
        <dbReference type="ARBA" id="ARBA00049244"/>
    </source>
</evidence>
<dbReference type="Gene3D" id="3.40.50.300">
    <property type="entry name" value="P-loop containing nucleotide triphosphate hydrolases"/>
    <property type="match status" value="1"/>
</dbReference>
<gene>
    <name evidence="11" type="primary">holA</name>
    <name evidence="11" type="ORF">GKC89_00365</name>
</gene>
<evidence type="ECO:0000256" key="6">
    <source>
        <dbReference type="ARBA" id="ARBA00022932"/>
    </source>
</evidence>
<evidence type="ECO:0000256" key="3">
    <source>
        <dbReference type="ARBA" id="ARBA00022679"/>
    </source>
</evidence>
<keyword evidence="6" id="KW-0239">DNA-directed DNA polymerase</keyword>
<comment type="catalytic activity">
    <reaction evidence="8">
        <text>DNA(n) + a 2'-deoxyribonucleoside 5'-triphosphate = DNA(n+1) + diphosphate</text>
        <dbReference type="Rhea" id="RHEA:22508"/>
        <dbReference type="Rhea" id="RHEA-COMP:17339"/>
        <dbReference type="Rhea" id="RHEA-COMP:17340"/>
        <dbReference type="ChEBI" id="CHEBI:33019"/>
        <dbReference type="ChEBI" id="CHEBI:61560"/>
        <dbReference type="ChEBI" id="CHEBI:173112"/>
        <dbReference type="EC" id="2.7.7.7"/>
    </reaction>
</comment>
<dbReference type="NCBIfam" id="TIGR01128">
    <property type="entry name" value="holA"/>
    <property type="match status" value="1"/>
</dbReference>
<comment type="similarity">
    <text evidence="7">Belongs to the DNA polymerase HolA subunit family.</text>
</comment>
<accession>A0A6A8HAJ3</accession>
<evidence type="ECO:0000256" key="7">
    <source>
        <dbReference type="ARBA" id="ARBA00034754"/>
    </source>
</evidence>
<dbReference type="Gene3D" id="1.10.8.60">
    <property type="match status" value="1"/>
</dbReference>
<dbReference type="GO" id="GO:0003887">
    <property type="term" value="F:DNA-directed DNA polymerase activity"/>
    <property type="evidence" value="ECO:0007669"/>
    <property type="project" value="UniProtKB-KW"/>
</dbReference>
<dbReference type="SUPFAM" id="SSF52540">
    <property type="entry name" value="P-loop containing nucleoside triphosphate hydrolases"/>
    <property type="match status" value="1"/>
</dbReference>